<feature type="transmembrane region" description="Helical" evidence="1">
    <location>
        <begin position="26"/>
        <end position="45"/>
    </location>
</feature>
<dbReference type="AlphaFoldDB" id="A0A2G1VX74"/>
<sequence length="179" mass="19970">MLIAIGLFLCIAAFLRGQYLLGTSAAVTFCLLVAASTFVAYRVFITNRRHNIARRTIASLFATTVFAVLFFSPSVSPGIASLSRRHRTQIRAETQLLNVLTPDSRFADVRATCDAKKALFVTIHGRVESDTDLMELRAQLIAECPDIEPAFLYWRLSVNDSNELYDGRDSDIFGEVNMQ</sequence>
<name>A0A2G1VX74_9BACT</name>
<dbReference type="Proteomes" id="UP000225740">
    <property type="component" value="Unassembled WGS sequence"/>
</dbReference>
<protein>
    <submittedName>
        <fullName evidence="2">Uncharacterized protein</fullName>
    </submittedName>
</protein>
<keyword evidence="1" id="KW-0812">Transmembrane</keyword>
<proteinExistence type="predicted"/>
<keyword evidence="1" id="KW-1133">Transmembrane helix</keyword>
<comment type="caution">
    <text evidence="2">The sequence shown here is derived from an EMBL/GenBank/DDBJ whole genome shotgun (WGS) entry which is preliminary data.</text>
</comment>
<reference evidence="2 3" key="1">
    <citation type="submission" date="2017-06" db="EMBL/GenBank/DDBJ databases">
        <title>Description of Rhodopirellula bahusiensis sp. nov.</title>
        <authorList>
            <person name="Kizina J."/>
            <person name="Harder J."/>
        </authorList>
    </citation>
    <scope>NUCLEOTIDE SEQUENCE [LARGE SCALE GENOMIC DNA]</scope>
    <source>
        <strain evidence="2 3">SWK21</strain>
    </source>
</reference>
<feature type="transmembrane region" description="Helical" evidence="1">
    <location>
        <begin position="57"/>
        <end position="75"/>
    </location>
</feature>
<dbReference type="EMBL" id="NIZW01000058">
    <property type="protein sequence ID" value="PHQ31378.1"/>
    <property type="molecule type" value="Genomic_DNA"/>
</dbReference>
<gene>
    <name evidence="2" type="ORF">CEE69_31435</name>
</gene>
<keyword evidence="1" id="KW-0472">Membrane</keyword>
<organism evidence="2 3">
    <name type="scientific">Rhodopirellula bahusiensis</name>
    <dbReference type="NCBI Taxonomy" id="2014065"/>
    <lineage>
        <taxon>Bacteria</taxon>
        <taxon>Pseudomonadati</taxon>
        <taxon>Planctomycetota</taxon>
        <taxon>Planctomycetia</taxon>
        <taxon>Pirellulales</taxon>
        <taxon>Pirellulaceae</taxon>
        <taxon>Rhodopirellula</taxon>
    </lineage>
</organism>
<keyword evidence="3" id="KW-1185">Reference proteome</keyword>
<evidence type="ECO:0000256" key="1">
    <source>
        <dbReference type="SAM" id="Phobius"/>
    </source>
</evidence>
<evidence type="ECO:0000313" key="2">
    <source>
        <dbReference type="EMBL" id="PHQ31378.1"/>
    </source>
</evidence>
<accession>A0A2G1VX74</accession>
<evidence type="ECO:0000313" key="3">
    <source>
        <dbReference type="Proteomes" id="UP000225740"/>
    </source>
</evidence>